<dbReference type="EMBL" id="JADIKG010000013">
    <property type="protein sequence ID" value="MFK2874882.1"/>
    <property type="molecule type" value="Genomic_DNA"/>
</dbReference>
<comment type="caution">
    <text evidence="2">The sequence shown here is derived from an EMBL/GenBank/DDBJ whole genome shotgun (WGS) entry which is preliminary data.</text>
</comment>
<feature type="compositionally biased region" description="Basic and acidic residues" evidence="1">
    <location>
        <begin position="64"/>
        <end position="77"/>
    </location>
</feature>
<name>A0ABW8IXZ6_9GAMM</name>
<gene>
    <name evidence="2" type="ORF">ISP13_15160</name>
</gene>
<dbReference type="Proteomes" id="UP001620405">
    <property type="component" value="Unassembled WGS sequence"/>
</dbReference>
<feature type="compositionally biased region" description="Basic and acidic residues" evidence="1">
    <location>
        <begin position="103"/>
        <end position="132"/>
    </location>
</feature>
<feature type="compositionally biased region" description="Polar residues" evidence="1">
    <location>
        <begin position="51"/>
        <end position="60"/>
    </location>
</feature>
<evidence type="ECO:0000313" key="2">
    <source>
        <dbReference type="EMBL" id="MFK2874882.1"/>
    </source>
</evidence>
<sequence>MSDLLQRLVERARGVPESASLRIAPLLTPHYAPTRTPIDTNRPQEIHAETIATTNEASRSTPHRTVENTLHEKEHGKVTTPIHEQNTQRPPPHAEATATTSKPRAEPARAADRGNDSLRVPSERADDNRVENTIKPAPQIAVRPSQRSTATRPSTDVPRTTPATVYDAPVIEESTQTITISIGHVEVRNTSAPAPAPSRRPVFRPAISLDAFLKRGGGDER</sequence>
<evidence type="ECO:0000256" key="1">
    <source>
        <dbReference type="SAM" id="MobiDB-lite"/>
    </source>
</evidence>
<reference evidence="2 3" key="1">
    <citation type="submission" date="2020-10" db="EMBL/GenBank/DDBJ databases">
        <title>Phylogeny of dyella-like bacteria.</title>
        <authorList>
            <person name="Fu J."/>
        </authorList>
    </citation>
    <scope>NUCLEOTIDE SEQUENCE [LARGE SCALE GENOMIC DNA]</scope>
    <source>
        <strain evidence="2 3">DHOB07</strain>
    </source>
</reference>
<keyword evidence="3" id="KW-1185">Reference proteome</keyword>
<dbReference type="RefSeq" id="WP_284396304.1">
    <property type="nucleotide sequence ID" value="NZ_BSNQ01000003.1"/>
</dbReference>
<feature type="region of interest" description="Disordered" evidence="1">
    <location>
        <begin position="51"/>
        <end position="162"/>
    </location>
</feature>
<accession>A0ABW8IXZ6</accession>
<proteinExistence type="predicted"/>
<evidence type="ECO:0000313" key="3">
    <source>
        <dbReference type="Proteomes" id="UP001620405"/>
    </source>
</evidence>
<protein>
    <submittedName>
        <fullName evidence="2">Uncharacterized protein</fullName>
    </submittedName>
</protein>
<feature type="compositionally biased region" description="Polar residues" evidence="1">
    <location>
        <begin position="145"/>
        <end position="162"/>
    </location>
</feature>
<organism evidence="2 3">
    <name type="scientific">Dyella lipolytica</name>
    <dbReference type="NCBI Taxonomy" id="1867835"/>
    <lineage>
        <taxon>Bacteria</taxon>
        <taxon>Pseudomonadati</taxon>
        <taxon>Pseudomonadota</taxon>
        <taxon>Gammaproteobacteria</taxon>
        <taxon>Lysobacterales</taxon>
        <taxon>Rhodanobacteraceae</taxon>
        <taxon>Dyella</taxon>
    </lineage>
</organism>